<dbReference type="STRING" id="7868.ENSCMIP00000009054"/>
<sequence length="135" mass="14682">MAASGSVPHVRVDLSSLSNAPKEKLHLLPVRIECDGAAKVSQYFTPAIRREDESGGVTSSFRGRCLHGLDLDVPEGYIGMVLKEEAKPCAEDEERVVRVKSTFSALTCWNLETPPRPDDSAVKAMNWPTVAEAVS</sequence>
<dbReference type="Gene3D" id="2.40.128.680">
    <property type="match status" value="1"/>
</dbReference>
<reference evidence="2" key="1">
    <citation type="journal article" date="2006" name="Science">
        <title>Ancient noncoding elements conserved in the human genome.</title>
        <authorList>
            <person name="Venkatesh B."/>
            <person name="Kirkness E.F."/>
            <person name="Loh Y.H."/>
            <person name="Halpern A.L."/>
            <person name="Lee A.P."/>
            <person name="Johnson J."/>
            <person name="Dandona N."/>
            <person name="Viswanathan L.D."/>
            <person name="Tay A."/>
            <person name="Venter J.C."/>
            <person name="Strausberg R.L."/>
            <person name="Brenner S."/>
        </authorList>
    </citation>
    <scope>NUCLEOTIDE SEQUENCE [LARGE SCALE GENOMIC DNA]</scope>
</reference>
<dbReference type="PANTHER" id="PTHR47063">
    <property type="entry name" value="RIBONUCLEASE H2 SUBUNIT C"/>
    <property type="match status" value="1"/>
</dbReference>
<dbReference type="CDD" id="cd09271">
    <property type="entry name" value="RNase_H2-C"/>
    <property type="match status" value="1"/>
</dbReference>
<dbReference type="GO" id="GO:0006401">
    <property type="term" value="P:RNA catabolic process"/>
    <property type="evidence" value="ECO:0007669"/>
    <property type="project" value="InterPro"/>
</dbReference>
<keyword evidence="2" id="KW-1185">Reference proteome</keyword>
<dbReference type="GO" id="GO:0032299">
    <property type="term" value="C:ribonuclease H2 complex"/>
    <property type="evidence" value="ECO:0007669"/>
    <property type="project" value="InterPro"/>
</dbReference>
<dbReference type="Pfam" id="PF08615">
    <property type="entry name" value="RNase_H2_suC"/>
    <property type="match status" value="1"/>
</dbReference>
<reference evidence="2" key="2">
    <citation type="journal article" date="2007" name="PLoS Biol.">
        <title>Survey sequencing and comparative analysis of the elephant shark (Callorhinchus milii) genome.</title>
        <authorList>
            <person name="Venkatesh B."/>
            <person name="Kirkness E.F."/>
            <person name="Loh Y.H."/>
            <person name="Halpern A.L."/>
            <person name="Lee A.P."/>
            <person name="Johnson J."/>
            <person name="Dandona N."/>
            <person name="Viswanathan L.D."/>
            <person name="Tay A."/>
            <person name="Venter J.C."/>
            <person name="Strausberg R.L."/>
            <person name="Brenner S."/>
        </authorList>
    </citation>
    <scope>NUCLEOTIDE SEQUENCE [LARGE SCALE GENOMIC DNA]</scope>
</reference>
<name>A0A4W3HHI3_CALMI</name>
<dbReference type="InParanoid" id="A0A4W3HHI3"/>
<dbReference type="GeneTree" id="ENSGT00940000166023"/>
<dbReference type="InterPro" id="IPR013924">
    <property type="entry name" value="RNase_H2_suC"/>
</dbReference>
<protein>
    <submittedName>
        <fullName evidence="1">Uncharacterized protein</fullName>
    </submittedName>
</protein>
<dbReference type="AlphaFoldDB" id="A0A4W3HHI3"/>
<dbReference type="InterPro" id="IPR052863">
    <property type="entry name" value="RNase_H2_subunit_C"/>
</dbReference>
<proteinExistence type="predicted"/>
<dbReference type="PANTHER" id="PTHR47063:SF1">
    <property type="entry name" value="RIBONUCLEASE H2 SUBUNIT C"/>
    <property type="match status" value="1"/>
</dbReference>
<dbReference type="Proteomes" id="UP000314986">
    <property type="component" value="Unassembled WGS sequence"/>
</dbReference>
<organism evidence="1 2">
    <name type="scientific">Callorhinchus milii</name>
    <name type="common">Ghost shark</name>
    <dbReference type="NCBI Taxonomy" id="7868"/>
    <lineage>
        <taxon>Eukaryota</taxon>
        <taxon>Metazoa</taxon>
        <taxon>Chordata</taxon>
        <taxon>Craniata</taxon>
        <taxon>Vertebrata</taxon>
        <taxon>Chondrichthyes</taxon>
        <taxon>Holocephali</taxon>
        <taxon>Chimaeriformes</taxon>
        <taxon>Callorhinchidae</taxon>
        <taxon>Callorhinchus</taxon>
    </lineage>
</organism>
<reference evidence="1" key="5">
    <citation type="submission" date="2025-09" db="UniProtKB">
        <authorList>
            <consortium name="Ensembl"/>
        </authorList>
    </citation>
    <scope>IDENTIFICATION</scope>
</reference>
<reference evidence="2" key="3">
    <citation type="journal article" date="2014" name="Nature">
        <title>Elephant shark genome provides unique insights into gnathostome evolution.</title>
        <authorList>
            <consortium name="International Elephant Shark Genome Sequencing Consortium"/>
            <person name="Venkatesh B."/>
            <person name="Lee A.P."/>
            <person name="Ravi V."/>
            <person name="Maurya A.K."/>
            <person name="Lian M.M."/>
            <person name="Swann J.B."/>
            <person name="Ohta Y."/>
            <person name="Flajnik M.F."/>
            <person name="Sutoh Y."/>
            <person name="Kasahara M."/>
            <person name="Hoon S."/>
            <person name="Gangu V."/>
            <person name="Roy S.W."/>
            <person name="Irimia M."/>
            <person name="Korzh V."/>
            <person name="Kondrychyn I."/>
            <person name="Lim Z.W."/>
            <person name="Tay B.H."/>
            <person name="Tohari S."/>
            <person name="Kong K.W."/>
            <person name="Ho S."/>
            <person name="Lorente-Galdos B."/>
            <person name="Quilez J."/>
            <person name="Marques-Bonet T."/>
            <person name="Raney B.J."/>
            <person name="Ingham P.W."/>
            <person name="Tay A."/>
            <person name="Hillier L.W."/>
            <person name="Minx P."/>
            <person name="Boehm T."/>
            <person name="Wilson R.K."/>
            <person name="Brenner S."/>
            <person name="Warren W.C."/>
        </authorList>
    </citation>
    <scope>NUCLEOTIDE SEQUENCE [LARGE SCALE GENOMIC DNA]</scope>
</reference>
<evidence type="ECO:0000313" key="1">
    <source>
        <dbReference type="Ensembl" id="ENSCMIP00000009054.1"/>
    </source>
</evidence>
<accession>A0A4W3HHI3</accession>
<evidence type="ECO:0000313" key="2">
    <source>
        <dbReference type="Proteomes" id="UP000314986"/>
    </source>
</evidence>
<reference evidence="1" key="4">
    <citation type="submission" date="2025-08" db="UniProtKB">
        <authorList>
            <consortium name="Ensembl"/>
        </authorList>
    </citation>
    <scope>IDENTIFICATION</scope>
</reference>
<dbReference type="OMA" id="SQFTYWN"/>
<dbReference type="Ensembl" id="ENSCMIT00000009305.1">
    <property type="protein sequence ID" value="ENSCMIP00000009054.1"/>
    <property type="gene ID" value="ENSCMIG00000004826.1"/>
</dbReference>